<dbReference type="EMBL" id="JANAWD010001654">
    <property type="protein sequence ID" value="KAJ3472948.1"/>
    <property type="molecule type" value="Genomic_DNA"/>
</dbReference>
<reference evidence="2" key="1">
    <citation type="submission" date="2022-07" db="EMBL/GenBank/DDBJ databases">
        <title>Genome Sequence of Physisporinus lineatus.</title>
        <authorList>
            <person name="Buettner E."/>
        </authorList>
    </citation>
    <scope>NUCLEOTIDE SEQUENCE</scope>
    <source>
        <strain evidence="2">VT162</strain>
    </source>
</reference>
<evidence type="ECO:0000313" key="3">
    <source>
        <dbReference type="Proteomes" id="UP001212997"/>
    </source>
</evidence>
<feature type="compositionally biased region" description="Polar residues" evidence="1">
    <location>
        <begin position="132"/>
        <end position="146"/>
    </location>
</feature>
<evidence type="ECO:0000313" key="2">
    <source>
        <dbReference type="EMBL" id="KAJ3472948.1"/>
    </source>
</evidence>
<feature type="region of interest" description="Disordered" evidence="1">
    <location>
        <begin position="247"/>
        <end position="315"/>
    </location>
</feature>
<feature type="compositionally biased region" description="Low complexity" evidence="1">
    <location>
        <begin position="98"/>
        <end position="118"/>
    </location>
</feature>
<feature type="compositionally biased region" description="Low complexity" evidence="1">
    <location>
        <begin position="280"/>
        <end position="311"/>
    </location>
</feature>
<comment type="caution">
    <text evidence="2">The sequence shown here is derived from an EMBL/GenBank/DDBJ whole genome shotgun (WGS) entry which is preliminary data.</text>
</comment>
<sequence>MKAIYELSFKTILRNMPMILVGGLSAWKRDLGEIELVREGVVVGGGAGTGVAISLGLGVEGAGYYAPSPKLNGGLGINGSPAMNMNGITPSAGYINGSTTPSSSSSSSASASTTQPAARTNGAALGLGGITNGHSRTPAESSTSSALFSPGLAESYVRGTASARPGGSFGIAGSSGVVDGGVGVGAGVSSPPPPATYQQWIPPAGALASMDNLPLTSPRIGGDVSTPLSPPVVDLAKRPLVRKPAISRPVSNSVSENNATASHRSSPSLASTGFTPISYPQFSQYPTSSTTSSSSSTPTSPPSFTTHSQTPKISPQAHRLVLLPLTTFEWSRLASTTSSSD</sequence>
<dbReference type="Proteomes" id="UP001212997">
    <property type="component" value="Unassembled WGS sequence"/>
</dbReference>
<organism evidence="2 3">
    <name type="scientific">Meripilus lineatus</name>
    <dbReference type="NCBI Taxonomy" id="2056292"/>
    <lineage>
        <taxon>Eukaryota</taxon>
        <taxon>Fungi</taxon>
        <taxon>Dikarya</taxon>
        <taxon>Basidiomycota</taxon>
        <taxon>Agaricomycotina</taxon>
        <taxon>Agaricomycetes</taxon>
        <taxon>Polyporales</taxon>
        <taxon>Meripilaceae</taxon>
        <taxon>Meripilus</taxon>
    </lineage>
</organism>
<evidence type="ECO:0000256" key="1">
    <source>
        <dbReference type="SAM" id="MobiDB-lite"/>
    </source>
</evidence>
<proteinExistence type="predicted"/>
<name>A0AAD5UNG9_9APHY</name>
<protein>
    <submittedName>
        <fullName evidence="2">Uncharacterized protein</fullName>
    </submittedName>
</protein>
<dbReference type="AlphaFoldDB" id="A0AAD5UNG9"/>
<gene>
    <name evidence="2" type="ORF">NLI96_g13191</name>
</gene>
<accession>A0AAD5UNG9</accession>
<keyword evidence="3" id="KW-1185">Reference proteome</keyword>
<feature type="compositionally biased region" description="Polar residues" evidence="1">
    <location>
        <begin position="249"/>
        <end position="275"/>
    </location>
</feature>
<feature type="region of interest" description="Disordered" evidence="1">
    <location>
        <begin position="94"/>
        <end position="146"/>
    </location>
</feature>